<proteinExistence type="predicted"/>
<dbReference type="InterPro" id="IPR001304">
    <property type="entry name" value="C-type_lectin-like"/>
</dbReference>
<dbReference type="InterPro" id="IPR016187">
    <property type="entry name" value="CTDL_fold"/>
</dbReference>
<feature type="signal peptide" evidence="2">
    <location>
        <begin position="1"/>
        <end position="17"/>
    </location>
</feature>
<dbReference type="InterPro" id="IPR050111">
    <property type="entry name" value="C-type_lectin/snaclec_domain"/>
</dbReference>
<keyword evidence="2" id="KW-0732">Signal</keyword>
<feature type="domain" description="C-type lectin" evidence="3">
    <location>
        <begin position="29"/>
        <end position="148"/>
    </location>
</feature>
<accession>A0AAD9BB33</accession>
<dbReference type="InterPro" id="IPR018378">
    <property type="entry name" value="C-type_lectin_CS"/>
</dbReference>
<comment type="caution">
    <text evidence="4">The sequence shown here is derived from an EMBL/GenBank/DDBJ whole genome shotgun (WGS) entry which is preliminary data.</text>
</comment>
<dbReference type="InterPro" id="IPR002353">
    <property type="entry name" value="AntifreezeII"/>
</dbReference>
<sequence length="154" mass="17413">MLVFLFLLGLALGAVSPQQNSCPMFWTFFNGRCYKYISTRLTWADAELHCVSLGGNLVSIRSQEEENFVGSVIKNFDPARGYTWIGLSDTQKEGRWMWSDGCAARFFFWSTGQPDNHRGREDCVGTNYGPVNKWNDFRCSVTIPSVCASRITCP</sequence>
<reference evidence="4" key="1">
    <citation type="submission" date="2023-04" db="EMBL/GenBank/DDBJ databases">
        <title>Chromosome-level genome of Chaenocephalus aceratus.</title>
        <authorList>
            <person name="Park H."/>
        </authorList>
    </citation>
    <scope>NUCLEOTIDE SEQUENCE</scope>
    <source>
        <strain evidence="4">DE</strain>
        <tissue evidence="4">Muscle</tissue>
    </source>
</reference>
<gene>
    <name evidence="4" type="ORF">KUDE01_025446</name>
</gene>
<evidence type="ECO:0000256" key="2">
    <source>
        <dbReference type="SAM" id="SignalP"/>
    </source>
</evidence>
<dbReference type="EMBL" id="JASDAP010000025">
    <property type="protein sequence ID" value="KAK1879916.1"/>
    <property type="molecule type" value="Genomic_DNA"/>
</dbReference>
<feature type="chain" id="PRO_5042041286" evidence="2">
    <location>
        <begin position="18"/>
        <end position="154"/>
    </location>
</feature>
<keyword evidence="1" id="KW-1015">Disulfide bond</keyword>
<evidence type="ECO:0000313" key="5">
    <source>
        <dbReference type="Proteomes" id="UP001228049"/>
    </source>
</evidence>
<evidence type="ECO:0000259" key="3">
    <source>
        <dbReference type="PROSITE" id="PS50041"/>
    </source>
</evidence>
<dbReference type="Gene3D" id="3.10.100.10">
    <property type="entry name" value="Mannose-Binding Protein A, subunit A"/>
    <property type="match status" value="1"/>
</dbReference>
<protein>
    <submittedName>
        <fullName evidence="4">Lactose-binding lectin l-2</fullName>
    </submittedName>
</protein>
<organism evidence="4 5">
    <name type="scientific">Dissostichus eleginoides</name>
    <name type="common">Patagonian toothfish</name>
    <name type="synonym">Dissostichus amissus</name>
    <dbReference type="NCBI Taxonomy" id="100907"/>
    <lineage>
        <taxon>Eukaryota</taxon>
        <taxon>Metazoa</taxon>
        <taxon>Chordata</taxon>
        <taxon>Craniata</taxon>
        <taxon>Vertebrata</taxon>
        <taxon>Euteleostomi</taxon>
        <taxon>Actinopterygii</taxon>
        <taxon>Neopterygii</taxon>
        <taxon>Teleostei</taxon>
        <taxon>Neoteleostei</taxon>
        <taxon>Acanthomorphata</taxon>
        <taxon>Eupercaria</taxon>
        <taxon>Perciformes</taxon>
        <taxon>Notothenioidei</taxon>
        <taxon>Nototheniidae</taxon>
        <taxon>Dissostichus</taxon>
    </lineage>
</organism>
<dbReference type="PANTHER" id="PTHR22803">
    <property type="entry name" value="MANNOSE, PHOSPHOLIPASE, LECTIN RECEPTOR RELATED"/>
    <property type="match status" value="1"/>
</dbReference>
<dbReference type="SUPFAM" id="SSF56436">
    <property type="entry name" value="C-type lectin-like"/>
    <property type="match status" value="1"/>
</dbReference>
<name>A0AAD9BB33_DISEL</name>
<dbReference type="PROSITE" id="PS00615">
    <property type="entry name" value="C_TYPE_LECTIN_1"/>
    <property type="match status" value="1"/>
</dbReference>
<keyword evidence="5" id="KW-1185">Reference proteome</keyword>
<dbReference type="SMART" id="SM00034">
    <property type="entry name" value="CLECT"/>
    <property type="match status" value="1"/>
</dbReference>
<evidence type="ECO:0000313" key="4">
    <source>
        <dbReference type="EMBL" id="KAK1879916.1"/>
    </source>
</evidence>
<evidence type="ECO:0000256" key="1">
    <source>
        <dbReference type="ARBA" id="ARBA00023157"/>
    </source>
</evidence>
<dbReference type="InterPro" id="IPR016186">
    <property type="entry name" value="C-type_lectin-like/link_sf"/>
</dbReference>
<dbReference type="PRINTS" id="PR00356">
    <property type="entry name" value="ANTIFREEZEII"/>
</dbReference>
<dbReference type="Proteomes" id="UP001228049">
    <property type="component" value="Unassembled WGS sequence"/>
</dbReference>
<dbReference type="AlphaFoldDB" id="A0AAD9BB33"/>
<dbReference type="PROSITE" id="PS50041">
    <property type="entry name" value="C_TYPE_LECTIN_2"/>
    <property type="match status" value="1"/>
</dbReference>
<dbReference type="Pfam" id="PF00059">
    <property type="entry name" value="Lectin_C"/>
    <property type="match status" value="1"/>
</dbReference>